<feature type="transmembrane region" description="Helical" evidence="7">
    <location>
        <begin position="271"/>
        <end position="292"/>
    </location>
</feature>
<keyword evidence="5 7" id="KW-1133">Transmembrane helix</keyword>
<feature type="transmembrane region" description="Helical" evidence="7">
    <location>
        <begin position="438"/>
        <end position="457"/>
    </location>
</feature>
<feature type="transmembrane region" description="Helical" evidence="7">
    <location>
        <begin position="143"/>
        <end position="164"/>
    </location>
</feature>
<keyword evidence="6 7" id="KW-0472">Membrane</keyword>
<dbReference type="InterPro" id="IPR020846">
    <property type="entry name" value="MFS_dom"/>
</dbReference>
<evidence type="ECO:0000256" key="3">
    <source>
        <dbReference type="ARBA" id="ARBA00022475"/>
    </source>
</evidence>
<protein>
    <submittedName>
        <fullName evidence="9">MFS transporter</fullName>
    </submittedName>
</protein>
<feature type="transmembrane region" description="Helical" evidence="7">
    <location>
        <begin position="204"/>
        <end position="222"/>
    </location>
</feature>
<feature type="transmembrane region" description="Helical" evidence="7">
    <location>
        <begin position="16"/>
        <end position="41"/>
    </location>
</feature>
<feature type="transmembrane region" description="Helical" evidence="7">
    <location>
        <begin position="364"/>
        <end position="387"/>
    </location>
</feature>
<keyword evidence="2" id="KW-0813">Transport</keyword>
<feature type="transmembrane region" description="Helical" evidence="7">
    <location>
        <begin position="83"/>
        <end position="101"/>
    </location>
</feature>
<feature type="transmembrane region" description="Helical" evidence="7">
    <location>
        <begin position="332"/>
        <end position="352"/>
    </location>
</feature>
<dbReference type="Gene3D" id="1.20.1720.10">
    <property type="entry name" value="Multidrug resistance protein D"/>
    <property type="match status" value="1"/>
</dbReference>
<dbReference type="CDD" id="cd17321">
    <property type="entry name" value="MFS_MMR_MDR_like"/>
    <property type="match status" value="1"/>
</dbReference>
<comment type="caution">
    <text evidence="9">The sequence shown here is derived from an EMBL/GenBank/DDBJ whole genome shotgun (WGS) entry which is preliminary data.</text>
</comment>
<reference evidence="9 10" key="1">
    <citation type="submission" date="2019-06" db="EMBL/GenBank/DDBJ databases">
        <title>Aeromicrobium sp. nov., isolated from a maize field.</title>
        <authorList>
            <person name="Lin S.-Y."/>
            <person name="Tsai C.-F."/>
            <person name="Young C.-C."/>
        </authorList>
    </citation>
    <scope>NUCLEOTIDE SEQUENCE [LARGE SCALE GENOMIC DNA]</scope>
    <source>
        <strain evidence="9 10">CC-CFT486</strain>
    </source>
</reference>
<dbReference type="PANTHER" id="PTHR42718:SF46">
    <property type="entry name" value="BLR6921 PROTEIN"/>
    <property type="match status" value="1"/>
</dbReference>
<feature type="transmembrane region" description="Helical" evidence="7">
    <location>
        <begin position="408"/>
        <end position="426"/>
    </location>
</feature>
<accession>A0A5C8NPD6</accession>
<dbReference type="RefSeq" id="WP_147683209.1">
    <property type="nucleotide sequence ID" value="NZ_VDUX01000001.1"/>
</dbReference>
<evidence type="ECO:0000256" key="4">
    <source>
        <dbReference type="ARBA" id="ARBA00022692"/>
    </source>
</evidence>
<keyword evidence="10" id="KW-1185">Reference proteome</keyword>
<comment type="subcellular location">
    <subcellularLocation>
        <location evidence="1">Cell membrane</location>
        <topology evidence="1">Multi-pass membrane protein</topology>
    </subcellularLocation>
</comment>
<dbReference type="PROSITE" id="PS50850">
    <property type="entry name" value="MFS"/>
    <property type="match status" value="1"/>
</dbReference>
<feature type="transmembrane region" description="Helical" evidence="7">
    <location>
        <begin position="113"/>
        <end position="131"/>
    </location>
</feature>
<dbReference type="Gene3D" id="1.20.1250.20">
    <property type="entry name" value="MFS general substrate transporter like domains"/>
    <property type="match status" value="1"/>
</dbReference>
<evidence type="ECO:0000256" key="6">
    <source>
        <dbReference type="ARBA" id="ARBA00023136"/>
    </source>
</evidence>
<keyword evidence="3" id="KW-1003">Cell membrane</keyword>
<dbReference type="GO" id="GO:0022857">
    <property type="term" value="F:transmembrane transporter activity"/>
    <property type="evidence" value="ECO:0007669"/>
    <property type="project" value="InterPro"/>
</dbReference>
<evidence type="ECO:0000313" key="10">
    <source>
        <dbReference type="Proteomes" id="UP000321571"/>
    </source>
</evidence>
<dbReference type="EMBL" id="VDUX01000001">
    <property type="protein sequence ID" value="TXL62996.1"/>
    <property type="molecule type" value="Genomic_DNA"/>
</dbReference>
<sequence length="474" mass="49045">MTTITSAPPAQRRATVGLALVLTAQLMLILDMTVVNVALPLLKTDLGFSAANLSWVLNAYALAFGGLLLFGGRLGDVIGRLRSFEIGVTVFSVASLLGGLAQDPAMLVASRALQGVGAAIAAPSVLALIVAGAPTEAARNRGLALFSAVSSAGASIGLILGGALTGYASWRWALIINVPIGLMAVLLVRRFVPETNRQPGHFDVLGAITATAGSVALVYGFISVADHGWTSPVTISAFVVAAALLSSFAAVERRARQPLLLPSLLQARSRVAALTTMMLFIGVQMALFFLMVQFMQRTLGLGAFTSGLAFLPLSLAIFAVSRVTPRLVARFGPWPLITAGSTLGLISVAWLRELTTTSTYWGDVATPLLINGIGAGLAFMPITVVVLSKVDDRHTGTAAGMLQTTQQIGGALGLAVIVSVYASYAVPGEFIPGVREALDTASIFGLLAVLVAGTMAARQLRPGRTPALVSAATE</sequence>
<dbReference type="AlphaFoldDB" id="A0A5C8NPD6"/>
<evidence type="ECO:0000256" key="2">
    <source>
        <dbReference type="ARBA" id="ARBA00022448"/>
    </source>
</evidence>
<gene>
    <name evidence="9" type="ORF">FHP06_01795</name>
</gene>
<dbReference type="Pfam" id="PF07690">
    <property type="entry name" value="MFS_1"/>
    <property type="match status" value="1"/>
</dbReference>
<evidence type="ECO:0000256" key="7">
    <source>
        <dbReference type="SAM" id="Phobius"/>
    </source>
</evidence>
<evidence type="ECO:0000256" key="1">
    <source>
        <dbReference type="ARBA" id="ARBA00004651"/>
    </source>
</evidence>
<dbReference type="OrthoDB" id="4668943at2"/>
<dbReference type="InterPro" id="IPR011701">
    <property type="entry name" value="MFS"/>
</dbReference>
<dbReference type="InterPro" id="IPR036259">
    <property type="entry name" value="MFS_trans_sf"/>
</dbReference>
<evidence type="ECO:0000256" key="5">
    <source>
        <dbReference type="ARBA" id="ARBA00022989"/>
    </source>
</evidence>
<feature type="transmembrane region" description="Helical" evidence="7">
    <location>
        <begin position="53"/>
        <end position="71"/>
    </location>
</feature>
<organism evidence="9 10">
    <name type="scientific">Aeromicrobium terrae</name>
    <dbReference type="NCBI Taxonomy" id="2498846"/>
    <lineage>
        <taxon>Bacteria</taxon>
        <taxon>Bacillati</taxon>
        <taxon>Actinomycetota</taxon>
        <taxon>Actinomycetes</taxon>
        <taxon>Propionibacteriales</taxon>
        <taxon>Nocardioidaceae</taxon>
        <taxon>Aeromicrobium</taxon>
    </lineage>
</organism>
<evidence type="ECO:0000259" key="8">
    <source>
        <dbReference type="PROSITE" id="PS50850"/>
    </source>
</evidence>
<name>A0A5C8NPD6_9ACTN</name>
<feature type="transmembrane region" description="Helical" evidence="7">
    <location>
        <begin position="170"/>
        <end position="192"/>
    </location>
</feature>
<dbReference type="GO" id="GO:0005886">
    <property type="term" value="C:plasma membrane"/>
    <property type="evidence" value="ECO:0007669"/>
    <property type="project" value="UniProtKB-SubCell"/>
</dbReference>
<dbReference type="Proteomes" id="UP000321571">
    <property type="component" value="Unassembled WGS sequence"/>
</dbReference>
<feature type="transmembrane region" description="Helical" evidence="7">
    <location>
        <begin position="228"/>
        <end position="251"/>
    </location>
</feature>
<feature type="transmembrane region" description="Helical" evidence="7">
    <location>
        <begin position="298"/>
        <end position="320"/>
    </location>
</feature>
<feature type="domain" description="Major facilitator superfamily (MFS) profile" evidence="8">
    <location>
        <begin position="17"/>
        <end position="460"/>
    </location>
</feature>
<keyword evidence="4 7" id="KW-0812">Transmembrane</keyword>
<dbReference type="SUPFAM" id="SSF103473">
    <property type="entry name" value="MFS general substrate transporter"/>
    <property type="match status" value="1"/>
</dbReference>
<dbReference type="PANTHER" id="PTHR42718">
    <property type="entry name" value="MAJOR FACILITATOR SUPERFAMILY MULTIDRUG TRANSPORTER MFSC"/>
    <property type="match status" value="1"/>
</dbReference>
<evidence type="ECO:0000313" key="9">
    <source>
        <dbReference type="EMBL" id="TXL62996.1"/>
    </source>
</evidence>
<proteinExistence type="predicted"/>